<keyword evidence="1" id="KW-1133">Transmembrane helix</keyword>
<feature type="transmembrane region" description="Helical" evidence="1">
    <location>
        <begin position="582"/>
        <end position="604"/>
    </location>
</feature>
<evidence type="ECO:0000313" key="3">
    <source>
        <dbReference type="Proteomes" id="UP000306102"/>
    </source>
</evidence>
<dbReference type="Proteomes" id="UP000306102">
    <property type="component" value="Unassembled WGS sequence"/>
</dbReference>
<accession>A0A4S4DVT8</accession>
<proteinExistence type="predicted"/>
<gene>
    <name evidence="2" type="ORF">TEA_023981</name>
</gene>
<keyword evidence="1" id="KW-0472">Membrane</keyword>
<dbReference type="STRING" id="542762.A0A4S4DVT8"/>
<evidence type="ECO:0000313" key="2">
    <source>
        <dbReference type="EMBL" id="THG07439.1"/>
    </source>
</evidence>
<keyword evidence="1" id="KW-0812">Transmembrane</keyword>
<keyword evidence="3" id="KW-1185">Reference proteome</keyword>
<organism evidence="2 3">
    <name type="scientific">Camellia sinensis var. sinensis</name>
    <name type="common">China tea</name>
    <dbReference type="NCBI Taxonomy" id="542762"/>
    <lineage>
        <taxon>Eukaryota</taxon>
        <taxon>Viridiplantae</taxon>
        <taxon>Streptophyta</taxon>
        <taxon>Embryophyta</taxon>
        <taxon>Tracheophyta</taxon>
        <taxon>Spermatophyta</taxon>
        <taxon>Magnoliopsida</taxon>
        <taxon>eudicotyledons</taxon>
        <taxon>Gunneridae</taxon>
        <taxon>Pentapetalae</taxon>
        <taxon>asterids</taxon>
        <taxon>Ericales</taxon>
        <taxon>Theaceae</taxon>
        <taxon>Camellia</taxon>
    </lineage>
</organism>
<evidence type="ECO:0000256" key="1">
    <source>
        <dbReference type="SAM" id="Phobius"/>
    </source>
</evidence>
<name>A0A4S4DVT8_CAMSN</name>
<reference evidence="2 3" key="1">
    <citation type="journal article" date="2018" name="Proc. Natl. Acad. Sci. U.S.A.">
        <title>Draft genome sequence of Camellia sinensis var. sinensis provides insights into the evolution of the tea genome and tea quality.</title>
        <authorList>
            <person name="Wei C."/>
            <person name="Yang H."/>
            <person name="Wang S."/>
            <person name="Zhao J."/>
            <person name="Liu C."/>
            <person name="Gao L."/>
            <person name="Xia E."/>
            <person name="Lu Y."/>
            <person name="Tai Y."/>
            <person name="She G."/>
            <person name="Sun J."/>
            <person name="Cao H."/>
            <person name="Tong W."/>
            <person name="Gao Q."/>
            <person name="Li Y."/>
            <person name="Deng W."/>
            <person name="Jiang X."/>
            <person name="Wang W."/>
            <person name="Chen Q."/>
            <person name="Zhang S."/>
            <person name="Li H."/>
            <person name="Wu J."/>
            <person name="Wang P."/>
            <person name="Li P."/>
            <person name="Shi C."/>
            <person name="Zheng F."/>
            <person name="Jian J."/>
            <person name="Huang B."/>
            <person name="Shan D."/>
            <person name="Shi M."/>
            <person name="Fang C."/>
            <person name="Yue Y."/>
            <person name="Li F."/>
            <person name="Li D."/>
            <person name="Wei S."/>
            <person name="Han B."/>
            <person name="Jiang C."/>
            <person name="Yin Y."/>
            <person name="Xia T."/>
            <person name="Zhang Z."/>
            <person name="Bennetzen J.L."/>
            <person name="Zhao S."/>
            <person name="Wan X."/>
        </authorList>
    </citation>
    <scope>NUCLEOTIDE SEQUENCE [LARGE SCALE GENOMIC DNA]</scope>
    <source>
        <strain evidence="3">cv. Shuchazao</strain>
        <tissue evidence="2">Leaf</tissue>
    </source>
</reference>
<protein>
    <submittedName>
        <fullName evidence="2">Uncharacterized protein</fullName>
    </submittedName>
</protein>
<dbReference type="PANTHER" id="PTHR31549">
    <property type="entry name" value="PROTEIN, PUTATIVE (DUF247)-RELATED-RELATED"/>
    <property type="match status" value="1"/>
</dbReference>
<dbReference type="EMBL" id="SDRB02009976">
    <property type="protein sequence ID" value="THG07439.1"/>
    <property type="molecule type" value="Genomic_DNA"/>
</dbReference>
<sequence>MEEKLSMEEALVRQRTVEIEEVIHESGKRKDPILGDKNWVASIINAGASQSQNPKPLCIQRVPQMLRKTKNYQNNYAPRVVSVGPYHHDHNNLKLQRMQELKPRITSKLVLDDQQLLEDLHERLFQKVKQLRDCYEEKSTNEYNDDEFIRMMLVDGCFILYFINYVTERKVHKVEIKNHNVAFIRQDLFLLENQLPFIVLEELINDQRIYAQGYTMKMIDMFIADSIMAPNVGKNAEELCPLHLLDVLHKRLVGCKHVELCVSNRYTFRNVEELIDVGIQVKKNKKSRLGGSPMTRRRDRRRRLSRRRARALRWLPIQIVNGRKWEWPKLDQWDTSDDLYMHVYEEMDELEQWLLEGEIESGDEERDGEKEREIGSVIPRASSSGCCWLPPRERIWAMMGREINSLFIERSNIHWIPNDGHYHRKQKEKRESYTIGNIILTNKKSSYLTDINFSSFCNFGRLELPTITIDDSTEAKFLNLIAYEMCGDTPNNLWVTSYICFLDSLIDNPNDVKELRSANILQNCLGSDVEVAALFNKIGKDLVPHPCAYASVKKEIQSHYDNRGKAFIAQFKHRYFKSPWSFLALLGALLALVFGGIQAGYQIWPQDSECDSVCSGRFVSHCSPVDVCCA</sequence>
<dbReference type="PANTHER" id="PTHR31549:SF149">
    <property type="entry name" value="ISOPRENOID SYNTHASE DOMAIN-CONTAINING PROTEIN"/>
    <property type="match status" value="1"/>
</dbReference>
<dbReference type="InterPro" id="IPR004158">
    <property type="entry name" value="DUF247_pln"/>
</dbReference>
<dbReference type="AlphaFoldDB" id="A0A4S4DVT8"/>
<comment type="caution">
    <text evidence="2">The sequence shown here is derived from an EMBL/GenBank/DDBJ whole genome shotgun (WGS) entry which is preliminary data.</text>
</comment>
<dbReference type="Pfam" id="PF03140">
    <property type="entry name" value="DUF247"/>
    <property type="match status" value="2"/>
</dbReference>